<name>A0A445L1M8_GLYSO</name>
<dbReference type="InterPro" id="IPR036291">
    <property type="entry name" value="NAD(P)-bd_dom_sf"/>
</dbReference>
<dbReference type="PANTHER" id="PTHR11540:SF52">
    <property type="entry name" value="MALATE DEHYDROGENASE 2, PEROXISOMAL"/>
    <property type="match status" value="1"/>
</dbReference>
<dbReference type="Pfam" id="PF00056">
    <property type="entry name" value="Ldh_1_N"/>
    <property type="match status" value="1"/>
</dbReference>
<evidence type="ECO:0000256" key="6">
    <source>
        <dbReference type="ARBA" id="ARBA00023027"/>
    </source>
</evidence>
<dbReference type="GO" id="GO:0006099">
    <property type="term" value="P:tricarboxylic acid cycle"/>
    <property type="evidence" value="ECO:0007669"/>
    <property type="project" value="UniProtKB-KW"/>
</dbReference>
<feature type="domain" description="Lactate/malate dehydrogenase N-terminal" evidence="7">
    <location>
        <begin position="208"/>
        <end position="350"/>
    </location>
</feature>
<comment type="caution">
    <text evidence="8">The sequence shown here is derived from an EMBL/GenBank/DDBJ whole genome shotgun (WGS) entry which is preliminary data.</text>
</comment>
<gene>
    <name evidence="8" type="ORF">D0Y65_010087</name>
</gene>
<reference evidence="8 9" key="1">
    <citation type="submission" date="2018-09" db="EMBL/GenBank/DDBJ databases">
        <title>A high-quality reference genome of wild soybean provides a powerful tool to mine soybean genomes.</title>
        <authorList>
            <person name="Xie M."/>
            <person name="Chung C.Y.L."/>
            <person name="Li M.-W."/>
            <person name="Wong F.-L."/>
            <person name="Chan T.-F."/>
            <person name="Lam H.-M."/>
        </authorList>
    </citation>
    <scope>NUCLEOTIDE SEQUENCE [LARGE SCALE GENOMIC DNA]</scope>
    <source>
        <strain evidence="9">cv. W05</strain>
        <tissue evidence="8">Hypocotyl of etiolated seedlings</tissue>
    </source>
</reference>
<keyword evidence="5 8" id="KW-0560">Oxidoreductase</keyword>
<dbReference type="Proteomes" id="UP000289340">
    <property type="component" value="Chromosome 4"/>
</dbReference>
<dbReference type="GO" id="GO:0006108">
    <property type="term" value="P:malate metabolic process"/>
    <property type="evidence" value="ECO:0007669"/>
    <property type="project" value="InterPro"/>
</dbReference>
<dbReference type="PANTHER" id="PTHR11540">
    <property type="entry name" value="MALATE AND LACTATE DEHYDROGENASE"/>
    <property type="match status" value="1"/>
</dbReference>
<sequence>MIPLSLSMTTPFHNSFHFSNNKIRIHHFSAQSECFPPLLILQTVAAFNIRCKLNSSIATEQKELIAIHASCFYEMKTTVVVVNDEDIHLILMSSKRKNFLCFAVSLGIYDACLVMLNLRCLTIVFDLDETFIMANMIKSFKDRIEALRKRVMIPSLDLELHVGKLIETFESVNFISMVQAGFHLGSSASIYCPCRFSLRAKGGALGFKVEILGATGGIGQSLSLQMMMNPLVSILHLYDVVNTPSVTTDVSHMDTGVVVRGFPGQQQLESALTSMDLVIILAGVLRKPRMTRDYLFKINVRIVRILSRGIAKCCPNAIVNLISNLVNSTVAIAAEVSKKVGTYDPKRLLGVTTLDVVRANTFVTRLDAGRARLDAAHQVDTRDWMRPNKPQPFFIYLKNAYQIQKRFFFVFSLPFPASKPNASIGACRRLRFPGRVRAHLLKMTVKGVRVCQKVTIAKLIDLKKIDNEATLRVKKSKTKSVSLSSVSTQHHMDTNTLGVDPKKRKTSIVENAFNLQAREKLDHEIARMFYSSGLPLHLARNPHYRKAFAYAANNQISGYQPPAKNTEKNNVVYEECSWITQIADDAMFVKNFVMSHSMRLSIFNSLKLLSIAPTRFASTIVMLKRFKQLKKGLQEMVISDQWSSYKEDDVAKAKFVKDTLLDDKWWDKVDYILSFTSPIYDALRRTDTEASSLHLVYEMWDSMIEKVKNAIYQYERKEESEGSTFYEVVHSISIDRWTKSSTHLHCLAHSLNLRYYSHEWLSEDSNRVPPHQDMKLTRERSKCFKRFFLDVDVRSKVNIELVNFSDGREGFDDLDSLNDRGQMASSWR</sequence>
<keyword evidence="6" id="KW-0520">NAD</keyword>
<comment type="similarity">
    <text evidence="1">Belongs to the LDH/MDH superfamily. MDH type 1 family.</text>
</comment>
<dbReference type="PROSITE" id="PS00068">
    <property type="entry name" value="MDH"/>
    <property type="match status" value="1"/>
</dbReference>
<evidence type="ECO:0000313" key="9">
    <source>
        <dbReference type="Proteomes" id="UP000289340"/>
    </source>
</evidence>
<protein>
    <recommendedName>
        <fullName evidence="3">malate dehydrogenase</fullName>
        <ecNumber evidence="3">1.1.1.37</ecNumber>
    </recommendedName>
</protein>
<dbReference type="AlphaFoldDB" id="A0A445L1M8"/>
<evidence type="ECO:0000256" key="5">
    <source>
        <dbReference type="ARBA" id="ARBA00023002"/>
    </source>
</evidence>
<dbReference type="GO" id="GO:0009507">
    <property type="term" value="C:chloroplast"/>
    <property type="evidence" value="ECO:0007669"/>
    <property type="project" value="TreeGrafter"/>
</dbReference>
<dbReference type="Gene3D" id="3.40.50.720">
    <property type="entry name" value="NAD(P)-binding Rossmann-like Domain"/>
    <property type="match status" value="1"/>
</dbReference>
<evidence type="ECO:0000256" key="2">
    <source>
        <dbReference type="ARBA" id="ARBA00011738"/>
    </source>
</evidence>
<evidence type="ECO:0000259" key="7">
    <source>
        <dbReference type="Pfam" id="PF00056"/>
    </source>
</evidence>
<dbReference type="FunFam" id="3.40.50.720:FF:000013">
    <property type="entry name" value="Malate dehydrogenase"/>
    <property type="match status" value="1"/>
</dbReference>
<dbReference type="GO" id="GO:0030060">
    <property type="term" value="F:L-malate dehydrogenase (NAD+) activity"/>
    <property type="evidence" value="ECO:0007669"/>
    <property type="project" value="UniProtKB-EC"/>
</dbReference>
<dbReference type="InterPro" id="IPR001236">
    <property type="entry name" value="Lactate/malate_DH_N"/>
</dbReference>
<accession>A0A445L1M8</accession>
<evidence type="ECO:0000313" key="8">
    <source>
        <dbReference type="EMBL" id="RZC17078.1"/>
    </source>
</evidence>
<evidence type="ECO:0000256" key="3">
    <source>
        <dbReference type="ARBA" id="ARBA00012995"/>
    </source>
</evidence>
<dbReference type="InterPro" id="IPR012337">
    <property type="entry name" value="RNaseH-like_sf"/>
</dbReference>
<evidence type="ECO:0000256" key="1">
    <source>
        <dbReference type="ARBA" id="ARBA00008824"/>
    </source>
</evidence>
<proteinExistence type="inferred from homology"/>
<keyword evidence="9" id="KW-1185">Reference proteome</keyword>
<dbReference type="SUPFAM" id="SSF51735">
    <property type="entry name" value="NAD(P)-binding Rossmann-fold domains"/>
    <property type="match status" value="1"/>
</dbReference>
<comment type="subunit">
    <text evidence="2">Homodimer.</text>
</comment>
<keyword evidence="4" id="KW-0816">Tricarboxylic acid cycle</keyword>
<dbReference type="EMBL" id="QZWG01000004">
    <property type="protein sequence ID" value="RZC17078.1"/>
    <property type="molecule type" value="Genomic_DNA"/>
</dbReference>
<dbReference type="EC" id="1.1.1.37" evidence="3"/>
<dbReference type="InterPro" id="IPR001252">
    <property type="entry name" value="Malate_DH_AS"/>
</dbReference>
<organism evidence="8 9">
    <name type="scientific">Glycine soja</name>
    <name type="common">Wild soybean</name>
    <dbReference type="NCBI Taxonomy" id="3848"/>
    <lineage>
        <taxon>Eukaryota</taxon>
        <taxon>Viridiplantae</taxon>
        <taxon>Streptophyta</taxon>
        <taxon>Embryophyta</taxon>
        <taxon>Tracheophyta</taxon>
        <taxon>Spermatophyta</taxon>
        <taxon>Magnoliopsida</taxon>
        <taxon>eudicotyledons</taxon>
        <taxon>Gunneridae</taxon>
        <taxon>Pentapetalae</taxon>
        <taxon>rosids</taxon>
        <taxon>fabids</taxon>
        <taxon>Fabales</taxon>
        <taxon>Fabaceae</taxon>
        <taxon>Papilionoideae</taxon>
        <taxon>50 kb inversion clade</taxon>
        <taxon>NPAAA clade</taxon>
        <taxon>indigoferoid/millettioid clade</taxon>
        <taxon>Phaseoleae</taxon>
        <taxon>Glycine</taxon>
        <taxon>Glycine subgen. Soja</taxon>
    </lineage>
</organism>
<dbReference type="SUPFAM" id="SSF53098">
    <property type="entry name" value="Ribonuclease H-like"/>
    <property type="match status" value="1"/>
</dbReference>
<evidence type="ECO:0000256" key="4">
    <source>
        <dbReference type="ARBA" id="ARBA00022532"/>
    </source>
</evidence>